<dbReference type="AlphaFoldDB" id="A0A395J019"/>
<dbReference type="Gene3D" id="1.25.10.10">
    <property type="entry name" value="Leucine-rich Repeat Variant"/>
    <property type="match status" value="1"/>
</dbReference>
<feature type="compositionally biased region" description="Basic and acidic residues" evidence="2">
    <location>
        <begin position="1"/>
        <end position="14"/>
    </location>
</feature>
<dbReference type="Proteomes" id="UP000249056">
    <property type="component" value="Unassembled WGS sequence"/>
</dbReference>
<evidence type="ECO:0000313" key="5">
    <source>
        <dbReference type="Proteomes" id="UP000249056"/>
    </source>
</evidence>
<dbReference type="SUPFAM" id="SSF48371">
    <property type="entry name" value="ARM repeat"/>
    <property type="match status" value="1"/>
</dbReference>
<dbReference type="InterPro" id="IPR007701">
    <property type="entry name" value="Interferon-rel_develop_reg_N"/>
</dbReference>
<reference evidence="4 5" key="1">
    <citation type="submission" date="2018-06" db="EMBL/GenBank/DDBJ databases">
        <title>Genome Sequence of the Brown Rot Fungal Pathogen Monilinia fructigena.</title>
        <authorList>
            <person name="Landi L."/>
            <person name="De Miccolis Angelini R.M."/>
            <person name="Pollastro S."/>
            <person name="Abate D."/>
            <person name="Faretra F."/>
            <person name="Romanazzi G."/>
        </authorList>
    </citation>
    <scope>NUCLEOTIDE SEQUENCE [LARGE SCALE GENOMIC DNA]</scope>
    <source>
        <strain evidence="4 5">Mfrg269</strain>
    </source>
</reference>
<dbReference type="InterPro" id="IPR016024">
    <property type="entry name" value="ARM-type_fold"/>
</dbReference>
<organism evidence="4 5">
    <name type="scientific">Monilinia fructigena</name>
    <dbReference type="NCBI Taxonomy" id="38457"/>
    <lineage>
        <taxon>Eukaryota</taxon>
        <taxon>Fungi</taxon>
        <taxon>Dikarya</taxon>
        <taxon>Ascomycota</taxon>
        <taxon>Pezizomycotina</taxon>
        <taxon>Leotiomycetes</taxon>
        <taxon>Helotiales</taxon>
        <taxon>Sclerotiniaceae</taxon>
        <taxon>Monilinia</taxon>
    </lineage>
</organism>
<name>A0A395J019_9HELO</name>
<accession>A0A395J019</accession>
<feature type="compositionally biased region" description="Acidic residues" evidence="2">
    <location>
        <begin position="44"/>
        <end position="55"/>
    </location>
</feature>
<comment type="caution">
    <text evidence="4">The sequence shown here is derived from an EMBL/GenBank/DDBJ whole genome shotgun (WGS) entry which is preliminary data.</text>
</comment>
<evidence type="ECO:0000313" key="4">
    <source>
        <dbReference type="EMBL" id="RAL65408.1"/>
    </source>
</evidence>
<evidence type="ECO:0000259" key="3">
    <source>
        <dbReference type="Pfam" id="PF05004"/>
    </source>
</evidence>
<evidence type="ECO:0000256" key="2">
    <source>
        <dbReference type="SAM" id="MobiDB-lite"/>
    </source>
</evidence>
<dbReference type="InterPro" id="IPR011989">
    <property type="entry name" value="ARM-like"/>
</dbReference>
<proteinExistence type="inferred from homology"/>
<keyword evidence="5" id="KW-1185">Reference proteome</keyword>
<dbReference type="InterPro" id="IPR039777">
    <property type="entry name" value="IFRD"/>
</dbReference>
<evidence type="ECO:0000256" key="1">
    <source>
        <dbReference type="ARBA" id="ARBA00008828"/>
    </source>
</evidence>
<dbReference type="PANTHER" id="PTHR12354">
    <property type="entry name" value="INTERFERON-RELATED DEVELOPMENTAL REGULATOR"/>
    <property type="match status" value="1"/>
</dbReference>
<feature type="region of interest" description="Disordered" evidence="2">
    <location>
        <begin position="1"/>
        <end position="56"/>
    </location>
</feature>
<feature type="compositionally biased region" description="Polar residues" evidence="2">
    <location>
        <begin position="24"/>
        <end position="37"/>
    </location>
</feature>
<dbReference type="EMBL" id="QKRW01000010">
    <property type="protein sequence ID" value="RAL65408.1"/>
    <property type="molecule type" value="Genomic_DNA"/>
</dbReference>
<dbReference type="OrthoDB" id="18978at2759"/>
<comment type="similarity">
    <text evidence="1">Belongs to the IFRD family.</text>
</comment>
<feature type="domain" description="Interferon-related developmental regulator N-terminal" evidence="3">
    <location>
        <begin position="122"/>
        <end position="334"/>
    </location>
</feature>
<sequence>MTRDLRRRALESHKTVSRKAASRVGTSAVNSRTQSRNASRHASDEEDGNLTDDDSTTWSVNSIDDMLDAQEPHEVSDTWAQELYGRIEEIIDRKRSSAEGREQTLAAYNHYLMARYCYDQIEAVGLTIITCPSDDVYEDIFRSFRKAYQRSEHITVKAAAIRAIGALAVYGGASDPEISHIMNELVEIVESDGNTVDAPDSIEVVTAACEEWGNLATLVDNLEDESVAAMDAFVEQLDSSSTSVQIAAGENIALIYEKSYSKRDINDPEPTESEKEDEFGFPLDVSEVKRYEPFGQKSQLEHTLSELAKASSKSISKKDRKTLHATFGDVLATVRHPVRGPRYSTAIDEQGRLLGSRMFVRIHKNGVMKIDKWWKLHRLQALRRVLGGGFMTHYQSNEVVLQSLPTLVTRT</sequence>
<dbReference type="Pfam" id="PF05004">
    <property type="entry name" value="IFRD"/>
    <property type="match status" value="1"/>
</dbReference>
<gene>
    <name evidence="4" type="ORF">DID88_000976</name>
</gene>
<dbReference type="PANTHER" id="PTHR12354:SF1">
    <property type="entry name" value="INTERFERON-RELATED DEVELOPMENTAL REGULATOR 1"/>
    <property type="match status" value="1"/>
</dbReference>
<protein>
    <recommendedName>
        <fullName evidence="3">Interferon-related developmental regulator N-terminal domain-containing protein</fullName>
    </recommendedName>
</protein>